<evidence type="ECO:0000313" key="1">
    <source>
        <dbReference type="EMBL" id="CAK9053171.1"/>
    </source>
</evidence>
<comment type="caution">
    <text evidence="1">The sequence shown here is derived from an EMBL/GenBank/DDBJ whole genome shotgun (WGS) entry which is preliminary data.</text>
</comment>
<dbReference type="Gene3D" id="1.10.20.10">
    <property type="entry name" value="Histone, subunit A"/>
    <property type="match status" value="1"/>
</dbReference>
<organism evidence="1 2">
    <name type="scientific">Durusdinium trenchii</name>
    <dbReference type="NCBI Taxonomy" id="1381693"/>
    <lineage>
        <taxon>Eukaryota</taxon>
        <taxon>Sar</taxon>
        <taxon>Alveolata</taxon>
        <taxon>Dinophyceae</taxon>
        <taxon>Suessiales</taxon>
        <taxon>Symbiodiniaceae</taxon>
        <taxon>Durusdinium</taxon>
    </lineage>
</organism>
<sequence length="188" mass="20767">MSLMVPSYMMPEQLRLARVQLCVGLFLFRPAAFSPAAAQPHEQAERKSGRPRKGTAVAVQGTGKSGQCRQADQQIQYLQSRPDVACLTKTSMCRLTKEILQTIVKERNSQRDPWFPCKENSLAELKISAAALAVLSHAAEAYVVQRLVQGNVLAAHRGKKTLTEKDLQTLQTVEEVAAGHVCKKPRTQ</sequence>
<evidence type="ECO:0000313" key="2">
    <source>
        <dbReference type="Proteomes" id="UP001642484"/>
    </source>
</evidence>
<dbReference type="Proteomes" id="UP001642484">
    <property type="component" value="Unassembled WGS sequence"/>
</dbReference>
<dbReference type="SUPFAM" id="SSF47113">
    <property type="entry name" value="Histone-fold"/>
    <property type="match status" value="1"/>
</dbReference>
<dbReference type="InterPro" id="IPR009072">
    <property type="entry name" value="Histone-fold"/>
</dbReference>
<name>A0ABP0MNV7_9DINO</name>
<keyword evidence="2" id="KW-1185">Reference proteome</keyword>
<proteinExistence type="predicted"/>
<dbReference type="EMBL" id="CAXAMN010018879">
    <property type="protein sequence ID" value="CAK9053171.1"/>
    <property type="molecule type" value="Genomic_DNA"/>
</dbReference>
<gene>
    <name evidence="1" type="ORF">CCMP2556_LOCUS26737</name>
</gene>
<reference evidence="1 2" key="1">
    <citation type="submission" date="2024-02" db="EMBL/GenBank/DDBJ databases">
        <authorList>
            <person name="Chen Y."/>
            <person name="Shah S."/>
            <person name="Dougan E. K."/>
            <person name="Thang M."/>
            <person name="Chan C."/>
        </authorList>
    </citation>
    <scope>NUCLEOTIDE SEQUENCE [LARGE SCALE GENOMIC DNA]</scope>
</reference>
<evidence type="ECO:0008006" key="3">
    <source>
        <dbReference type="Google" id="ProtNLM"/>
    </source>
</evidence>
<protein>
    <recommendedName>
        <fullName evidence="3">Histone H2A/H2B/H3 domain-containing protein</fullName>
    </recommendedName>
</protein>
<accession>A0ABP0MNV7</accession>